<name>A0A3L6THZ5_PANMI</name>
<accession>A0A3L6THZ5</accession>
<gene>
    <name evidence="2" type="ORF">C2845_PM01G44970</name>
</gene>
<evidence type="ECO:0000256" key="1">
    <source>
        <dbReference type="SAM" id="MobiDB-lite"/>
    </source>
</evidence>
<feature type="region of interest" description="Disordered" evidence="1">
    <location>
        <begin position="125"/>
        <end position="145"/>
    </location>
</feature>
<dbReference type="Proteomes" id="UP000275267">
    <property type="component" value="Unassembled WGS sequence"/>
</dbReference>
<protein>
    <submittedName>
        <fullName evidence="2">Retrotransposon protein</fullName>
    </submittedName>
</protein>
<comment type="caution">
    <text evidence="2">The sequence shown here is derived from an EMBL/GenBank/DDBJ whole genome shotgun (WGS) entry which is preliminary data.</text>
</comment>
<dbReference type="EMBL" id="PQIB02000001">
    <property type="protein sequence ID" value="RLN39011.1"/>
    <property type="molecule type" value="Genomic_DNA"/>
</dbReference>
<feature type="region of interest" description="Disordered" evidence="1">
    <location>
        <begin position="151"/>
        <end position="170"/>
    </location>
</feature>
<reference evidence="3" key="1">
    <citation type="journal article" date="2019" name="Nat. Commun.">
        <title>The genome of broomcorn millet.</title>
        <authorList>
            <person name="Zou C."/>
            <person name="Miki D."/>
            <person name="Li D."/>
            <person name="Tang Q."/>
            <person name="Xiao L."/>
            <person name="Rajput S."/>
            <person name="Deng P."/>
            <person name="Jia W."/>
            <person name="Huang R."/>
            <person name="Zhang M."/>
            <person name="Sun Y."/>
            <person name="Hu J."/>
            <person name="Fu X."/>
            <person name="Schnable P.S."/>
            <person name="Li F."/>
            <person name="Zhang H."/>
            <person name="Feng B."/>
            <person name="Zhu X."/>
            <person name="Liu R."/>
            <person name="Schnable J.C."/>
            <person name="Zhu J.-K."/>
            <person name="Zhang H."/>
        </authorList>
    </citation>
    <scope>NUCLEOTIDE SEQUENCE [LARGE SCALE GENOMIC DNA]</scope>
</reference>
<evidence type="ECO:0000313" key="3">
    <source>
        <dbReference type="Proteomes" id="UP000275267"/>
    </source>
</evidence>
<sequence>MEELTPCGFHNCKQGDKEPLQEYMQCIIKMRARAPKVADLSVIKATINGLRIGPCQDYLDSCKPRTVGELFDIMQEYCKSDRGRRRIDAMNQEKKARTNQWSHPKPWHVDQLKQHNQRPVNTVLGGPEPHDFHGPSNKGGRSTEGAVLLYSRQGQRTLDKRMPLHQAEEG</sequence>
<dbReference type="AlphaFoldDB" id="A0A3L6THZ5"/>
<organism evidence="2 3">
    <name type="scientific">Panicum miliaceum</name>
    <name type="common">Proso millet</name>
    <name type="synonym">Broomcorn millet</name>
    <dbReference type="NCBI Taxonomy" id="4540"/>
    <lineage>
        <taxon>Eukaryota</taxon>
        <taxon>Viridiplantae</taxon>
        <taxon>Streptophyta</taxon>
        <taxon>Embryophyta</taxon>
        <taxon>Tracheophyta</taxon>
        <taxon>Spermatophyta</taxon>
        <taxon>Magnoliopsida</taxon>
        <taxon>Liliopsida</taxon>
        <taxon>Poales</taxon>
        <taxon>Poaceae</taxon>
        <taxon>PACMAD clade</taxon>
        <taxon>Panicoideae</taxon>
        <taxon>Panicodae</taxon>
        <taxon>Paniceae</taxon>
        <taxon>Panicinae</taxon>
        <taxon>Panicum</taxon>
        <taxon>Panicum sect. Panicum</taxon>
    </lineage>
</organism>
<proteinExistence type="predicted"/>
<feature type="compositionally biased region" description="Basic and acidic residues" evidence="1">
    <location>
        <begin position="157"/>
        <end position="170"/>
    </location>
</feature>
<evidence type="ECO:0000313" key="2">
    <source>
        <dbReference type="EMBL" id="RLN39011.1"/>
    </source>
</evidence>
<keyword evidence="3" id="KW-1185">Reference proteome</keyword>